<evidence type="ECO:0000313" key="24">
    <source>
        <dbReference type="Proteomes" id="UP000322899"/>
    </source>
</evidence>
<keyword evidence="13" id="KW-0665">Pyrimidine biosynthesis</keyword>
<dbReference type="FunFam" id="3.40.50.20:FF:000002">
    <property type="entry name" value="Carbamoyl-phosphate synthase large chain"/>
    <property type="match status" value="1"/>
</dbReference>
<dbReference type="Pfam" id="PF00988">
    <property type="entry name" value="CPSase_sm_chain"/>
    <property type="match status" value="1"/>
</dbReference>
<dbReference type="Pfam" id="PF00117">
    <property type="entry name" value="GATase"/>
    <property type="match status" value="2"/>
</dbReference>
<feature type="region of interest" description="Disordered" evidence="18">
    <location>
        <begin position="304"/>
        <end position="345"/>
    </location>
</feature>
<comment type="caution">
    <text evidence="23">The sequence shown here is derived from an EMBL/GenBank/DDBJ whole genome shotgun (WGS) entry which is preliminary data.</text>
</comment>
<dbReference type="FunFam" id="3.30.1490.20:FF:000001">
    <property type="entry name" value="Carbamoyl-phosphate synthase large chain"/>
    <property type="match status" value="1"/>
</dbReference>
<dbReference type="SUPFAM" id="SSF48108">
    <property type="entry name" value="Carbamoyl phosphate synthetase, large subunit connection domain"/>
    <property type="match status" value="1"/>
</dbReference>
<dbReference type="InterPro" id="IPR011607">
    <property type="entry name" value="MGS-like_dom"/>
</dbReference>
<dbReference type="Gene3D" id="3.40.50.20">
    <property type="match status" value="2"/>
</dbReference>
<keyword evidence="7" id="KW-0028">Amino-acid biosynthesis</keyword>
<evidence type="ECO:0000256" key="2">
    <source>
        <dbReference type="ARBA" id="ARBA00001947"/>
    </source>
</evidence>
<dbReference type="CDD" id="cd01744">
    <property type="entry name" value="GATase1_CPSase"/>
    <property type="match status" value="1"/>
</dbReference>
<dbReference type="GO" id="GO:0006207">
    <property type="term" value="P:'de novo' pyrimidine nucleobase biosynthetic process"/>
    <property type="evidence" value="ECO:0007669"/>
    <property type="project" value="InterPro"/>
</dbReference>
<dbReference type="SUPFAM" id="SSF52317">
    <property type="entry name" value="Class I glutamine amidotransferase-like"/>
    <property type="match status" value="2"/>
</dbReference>
<dbReference type="Proteomes" id="UP000322899">
    <property type="component" value="Unassembled WGS sequence"/>
</dbReference>
<dbReference type="SUPFAM" id="SSF52440">
    <property type="entry name" value="PreATP-grasp domain"/>
    <property type="match status" value="2"/>
</dbReference>
<organism evidence="23 24">
    <name type="scientific">Cafeteria roenbergensis</name>
    <name type="common">Marine flagellate</name>
    <dbReference type="NCBI Taxonomy" id="33653"/>
    <lineage>
        <taxon>Eukaryota</taxon>
        <taxon>Sar</taxon>
        <taxon>Stramenopiles</taxon>
        <taxon>Bigyra</taxon>
        <taxon>Opalozoa</taxon>
        <taxon>Bicosoecida</taxon>
        <taxon>Cafeteriaceae</taxon>
        <taxon>Cafeteria</taxon>
    </lineage>
</organism>
<evidence type="ECO:0000256" key="16">
    <source>
        <dbReference type="ARBA" id="ARBA00048816"/>
    </source>
</evidence>
<dbReference type="PROSITE" id="PS00867">
    <property type="entry name" value="CPSASE_2"/>
    <property type="match status" value="2"/>
</dbReference>
<dbReference type="GO" id="GO:0005737">
    <property type="term" value="C:cytoplasm"/>
    <property type="evidence" value="ECO:0007669"/>
    <property type="project" value="TreeGrafter"/>
</dbReference>
<dbReference type="PANTHER" id="PTHR11405:SF5">
    <property type="entry name" value="CAD PROTEIN"/>
    <property type="match status" value="1"/>
</dbReference>
<evidence type="ECO:0000256" key="5">
    <source>
        <dbReference type="ARBA" id="ARBA00022571"/>
    </source>
</evidence>
<dbReference type="Pfam" id="PF25596">
    <property type="entry name" value="CPSase_L_D1"/>
    <property type="match status" value="2"/>
</dbReference>
<feature type="compositionally biased region" description="Low complexity" evidence="18">
    <location>
        <begin position="307"/>
        <end position="323"/>
    </location>
</feature>
<dbReference type="InterPro" id="IPR035686">
    <property type="entry name" value="CPSase_GATase1"/>
</dbReference>
<dbReference type="InterPro" id="IPR036914">
    <property type="entry name" value="MGS-like_dom_sf"/>
</dbReference>
<evidence type="ECO:0008006" key="27">
    <source>
        <dbReference type="Google" id="ProtNLM"/>
    </source>
</evidence>
<evidence type="ECO:0000256" key="10">
    <source>
        <dbReference type="ARBA" id="ARBA00022741"/>
    </source>
</evidence>
<evidence type="ECO:0000259" key="20">
    <source>
        <dbReference type="PROSITE" id="PS51855"/>
    </source>
</evidence>
<evidence type="ECO:0000256" key="1">
    <source>
        <dbReference type="ARBA" id="ARBA00001936"/>
    </source>
</evidence>
<dbReference type="PROSITE" id="PS51855">
    <property type="entry name" value="MGS"/>
    <property type="match status" value="1"/>
</dbReference>
<name>A0A5A8E0Z2_CAFRO</name>
<dbReference type="EMBL" id="VLTL01000059">
    <property type="protein sequence ID" value="KAA0164160.1"/>
    <property type="molecule type" value="Genomic_DNA"/>
</dbReference>
<dbReference type="Pfam" id="PF02142">
    <property type="entry name" value="MGS"/>
    <property type="match status" value="1"/>
</dbReference>
<evidence type="ECO:0000256" key="17">
    <source>
        <dbReference type="PROSITE-ProRule" id="PRU00409"/>
    </source>
</evidence>
<dbReference type="Pfam" id="PF02787">
    <property type="entry name" value="CPSase_L_D3"/>
    <property type="match status" value="1"/>
</dbReference>
<evidence type="ECO:0000256" key="6">
    <source>
        <dbReference type="ARBA" id="ARBA00022598"/>
    </source>
</evidence>
<dbReference type="SUPFAM" id="SSF56059">
    <property type="entry name" value="Glutathione synthetase ATP-binding domain-like"/>
    <property type="match status" value="2"/>
</dbReference>
<keyword evidence="10 17" id="KW-0547">Nucleotide-binding</keyword>
<comment type="cofactor">
    <cofactor evidence="2">
        <name>Zn(2+)</name>
        <dbReference type="ChEBI" id="CHEBI:29105"/>
    </cofactor>
</comment>
<dbReference type="InterPro" id="IPR036897">
    <property type="entry name" value="CarbamoylP_synth_lsu_oligo_sf"/>
</dbReference>
<protein>
    <recommendedName>
        <fullName evidence="27">Carbamoyl-phosphate synthase (glutamine-hydrolyzing)</fullName>
    </recommendedName>
</protein>
<dbReference type="InterPro" id="IPR005479">
    <property type="entry name" value="CPAse_ATP-bd"/>
</dbReference>
<evidence type="ECO:0000313" key="23">
    <source>
        <dbReference type="EMBL" id="KAA0171422.1"/>
    </source>
</evidence>
<dbReference type="InterPro" id="IPR036480">
    <property type="entry name" value="CarbP_synth_ssu_N_sf"/>
</dbReference>
<evidence type="ECO:0000256" key="3">
    <source>
        <dbReference type="ARBA" id="ARBA00004730"/>
    </source>
</evidence>
<dbReference type="Gene3D" id="3.40.50.1380">
    <property type="entry name" value="Methylglyoxal synthase-like domain"/>
    <property type="match status" value="1"/>
</dbReference>
<evidence type="ECO:0000259" key="19">
    <source>
        <dbReference type="PROSITE" id="PS50975"/>
    </source>
</evidence>
<dbReference type="InterPro" id="IPR029062">
    <property type="entry name" value="Class_I_gatase-like"/>
</dbReference>
<dbReference type="InterPro" id="IPR016185">
    <property type="entry name" value="PreATP-grasp_dom_sf"/>
</dbReference>
<proteinExistence type="inferred from homology"/>
<dbReference type="SUPFAM" id="SSF52021">
    <property type="entry name" value="Carbamoyl phosphate synthetase, small subunit N-terminal domain"/>
    <property type="match status" value="1"/>
</dbReference>
<dbReference type="EMBL" id="VLTO01000054">
    <property type="protein sequence ID" value="KAA0171422.1"/>
    <property type="molecule type" value="Genomic_DNA"/>
</dbReference>
<evidence type="ECO:0000256" key="15">
    <source>
        <dbReference type="ARBA" id="ARBA00047359"/>
    </source>
</evidence>
<dbReference type="SUPFAM" id="SSF52335">
    <property type="entry name" value="Methylglyoxal synthase-like"/>
    <property type="match status" value="1"/>
</dbReference>
<evidence type="ECO:0000256" key="11">
    <source>
        <dbReference type="ARBA" id="ARBA00022840"/>
    </source>
</evidence>
<dbReference type="InterPro" id="IPR058047">
    <property type="entry name" value="CPSase_preATP-grasp"/>
</dbReference>
<dbReference type="SMART" id="SM01096">
    <property type="entry name" value="CPSase_L_D3"/>
    <property type="match status" value="1"/>
</dbReference>
<dbReference type="Gene3D" id="3.30.1490.20">
    <property type="entry name" value="ATP-grasp fold, A domain"/>
    <property type="match status" value="1"/>
</dbReference>
<accession>A0A5A8E0Z2</accession>
<dbReference type="PRINTS" id="PR00098">
    <property type="entry name" value="CPSASE"/>
</dbReference>
<dbReference type="InterPro" id="IPR005483">
    <property type="entry name" value="CPSase_dom"/>
</dbReference>
<evidence type="ECO:0000256" key="13">
    <source>
        <dbReference type="ARBA" id="ARBA00022975"/>
    </source>
</evidence>
<dbReference type="OrthoDB" id="1924069at2759"/>
<evidence type="ECO:0000256" key="14">
    <source>
        <dbReference type="ARBA" id="ARBA00023211"/>
    </source>
</evidence>
<dbReference type="GO" id="GO:0004088">
    <property type="term" value="F:carbamoyl-phosphate synthase (glutamine-hydrolyzing) activity"/>
    <property type="evidence" value="ECO:0007669"/>
    <property type="project" value="UniProtKB-EC"/>
</dbReference>
<dbReference type="InterPro" id="IPR006274">
    <property type="entry name" value="CarbamoylP_synth_ssu"/>
</dbReference>
<dbReference type="PANTHER" id="PTHR11405">
    <property type="entry name" value="CARBAMOYLTRANSFERASE FAMILY MEMBER"/>
    <property type="match status" value="1"/>
</dbReference>
<dbReference type="HAMAP" id="MF_01209">
    <property type="entry name" value="CPSase_S_chain"/>
    <property type="match status" value="1"/>
</dbReference>
<comment type="catalytic activity">
    <reaction evidence="16">
        <text>hydrogencarbonate + L-glutamine + 2 ATP + H2O = carbamoyl phosphate + L-glutamate + 2 ADP + phosphate + 2 H(+)</text>
        <dbReference type="Rhea" id="RHEA:18633"/>
        <dbReference type="ChEBI" id="CHEBI:15377"/>
        <dbReference type="ChEBI" id="CHEBI:15378"/>
        <dbReference type="ChEBI" id="CHEBI:17544"/>
        <dbReference type="ChEBI" id="CHEBI:29985"/>
        <dbReference type="ChEBI" id="CHEBI:30616"/>
        <dbReference type="ChEBI" id="CHEBI:43474"/>
        <dbReference type="ChEBI" id="CHEBI:58228"/>
        <dbReference type="ChEBI" id="CHEBI:58359"/>
        <dbReference type="ChEBI" id="CHEBI:456216"/>
        <dbReference type="EC" id="6.3.5.5"/>
    </reaction>
</comment>
<evidence type="ECO:0000313" key="26">
    <source>
        <dbReference type="Proteomes" id="UP000325113"/>
    </source>
</evidence>
<gene>
    <name evidence="23" type="ORF">FNF27_06332</name>
    <name evidence="22" type="ORF">FNF28_03973</name>
    <name evidence="21" type="ORF">FNF31_03004</name>
</gene>
<dbReference type="Proteomes" id="UP000324907">
    <property type="component" value="Unassembled WGS sequence"/>
</dbReference>
<dbReference type="GO" id="GO:0006221">
    <property type="term" value="P:pyrimidine nucleotide biosynthetic process"/>
    <property type="evidence" value="ECO:0007669"/>
    <property type="project" value="UniProtKB-KW"/>
</dbReference>
<dbReference type="InterPro" id="IPR002474">
    <property type="entry name" value="CarbamoylP_synth_ssu_N"/>
</dbReference>
<dbReference type="GO" id="GO:0006526">
    <property type="term" value="P:L-arginine biosynthetic process"/>
    <property type="evidence" value="ECO:0007669"/>
    <property type="project" value="UniProtKB-KW"/>
</dbReference>
<keyword evidence="6" id="KW-0436">Ligase</keyword>
<dbReference type="Gene3D" id="3.40.50.880">
    <property type="match status" value="2"/>
</dbReference>
<evidence type="ECO:0000256" key="9">
    <source>
        <dbReference type="ARBA" id="ARBA00022737"/>
    </source>
</evidence>
<dbReference type="GO" id="GO:0006541">
    <property type="term" value="P:glutamine metabolic process"/>
    <property type="evidence" value="ECO:0007669"/>
    <property type="project" value="InterPro"/>
</dbReference>
<evidence type="ECO:0000256" key="12">
    <source>
        <dbReference type="ARBA" id="ARBA00022842"/>
    </source>
</evidence>
<dbReference type="InterPro" id="IPR005480">
    <property type="entry name" value="CPSase_lsu_oligo"/>
</dbReference>
<evidence type="ECO:0000256" key="18">
    <source>
        <dbReference type="SAM" id="MobiDB-lite"/>
    </source>
</evidence>
<comment type="cofactor">
    <cofactor evidence="1">
        <name>Mn(2+)</name>
        <dbReference type="ChEBI" id="CHEBI:29035"/>
    </cofactor>
</comment>
<feature type="region of interest" description="Disordered" evidence="18">
    <location>
        <begin position="920"/>
        <end position="947"/>
    </location>
</feature>
<evidence type="ECO:0000256" key="8">
    <source>
        <dbReference type="ARBA" id="ARBA00022723"/>
    </source>
</evidence>
<keyword evidence="14" id="KW-0464">Manganese</keyword>
<evidence type="ECO:0000313" key="21">
    <source>
        <dbReference type="EMBL" id="KAA0162948.1"/>
    </source>
</evidence>
<dbReference type="GO" id="GO:0004087">
    <property type="term" value="F:carbamoyl-phosphate synthase (ammonia) activity"/>
    <property type="evidence" value="ECO:0007669"/>
    <property type="project" value="UniProtKB-EC"/>
</dbReference>
<dbReference type="InterPro" id="IPR013815">
    <property type="entry name" value="ATP_grasp_subdomain_1"/>
</dbReference>
<evidence type="ECO:0000313" key="22">
    <source>
        <dbReference type="EMBL" id="KAA0164160.1"/>
    </source>
</evidence>
<dbReference type="PROSITE" id="PS00866">
    <property type="entry name" value="CPSASE_1"/>
    <property type="match status" value="2"/>
</dbReference>
<dbReference type="Gene3D" id="3.50.30.20">
    <property type="entry name" value="Carbamoyl-phosphate synthase small subunit, N-terminal domain"/>
    <property type="match status" value="1"/>
</dbReference>
<keyword evidence="12" id="KW-0460">Magnesium</keyword>
<comment type="pathway">
    <text evidence="3">Amino-acid biosynthesis; L-arginine biosynthesis.</text>
</comment>
<comment type="catalytic activity">
    <reaction evidence="15">
        <text>hydrogencarbonate + NH4(+) + 2 ATP = carbamoyl phosphate + 2 ADP + phosphate + 2 H(+)</text>
        <dbReference type="Rhea" id="RHEA:18029"/>
        <dbReference type="ChEBI" id="CHEBI:15378"/>
        <dbReference type="ChEBI" id="CHEBI:17544"/>
        <dbReference type="ChEBI" id="CHEBI:28938"/>
        <dbReference type="ChEBI" id="CHEBI:30616"/>
        <dbReference type="ChEBI" id="CHEBI:43474"/>
        <dbReference type="ChEBI" id="CHEBI:58228"/>
        <dbReference type="ChEBI" id="CHEBI:456216"/>
        <dbReference type="EC" id="6.3.4.16"/>
    </reaction>
</comment>
<comment type="similarity">
    <text evidence="4">Belongs to the CarB family.</text>
</comment>
<dbReference type="FunFam" id="1.10.1030.10:FF:000002">
    <property type="entry name" value="Carbamoyl-phosphate synthase large chain"/>
    <property type="match status" value="1"/>
</dbReference>
<feature type="domain" description="ATP-grasp" evidence="19">
    <location>
        <begin position="1230"/>
        <end position="1421"/>
    </location>
</feature>
<sequence length="1645" mass="176547">MAAVAGFGSGASSAARRRVSYEAGVLDDPAGLMTPTNPPAAITLADGTVIEGESFGAPVAAAGEVVFNTSMVGYPEALTDPSYRGQILVLTFPLIGNYGVPDMSEVDEWGLPKHFESSKIQVAGLVVCEYTDKPSHWRSVRSLGDWLKAEGIPAVCGVDTRSLTKRLRAHGTMLGKIEGEGQSVELVDPNTRNLVAEVSTKEPRTFNKGGSPRIIAFDCGIKYNIIRCFLALGVELTVVPFDFDLESGEVEYDGIFVSNGPGDPVMASATIATLRKRLIAAGLDVFPEEDDVLLGESAEGAAGGEGAAASALTRRPSARSVPASRRRTGPAAANKAAPPSPVRSSSFAPVKPIFGICMGNQLLALAAGARTYKMTYGNRGANQPCIDMRNTRCYITPQNHGFAVDTDSLPEGWRTLFMNANDHSNEGITHESLPFSSVQFHPEACGGPTDTRFLFKDFVETVAGKPPAITTVDTSLYMSRYKTYNKVLLLGSGGLSIGQAGEFDYSGSQALKALKEDGISTVLINPNIATVQTTEGMADKVYFLPVNAATVEEVIRKEKPDGLIISMGGQTALNVGVELFDAGTLDRLGVKVLGTPIPVIKDTEDREAFAVRMAEIGEHVAKSFAATTLEGAFEAADKIGYPVLVRAAFALGGLGSGFANDKEELRDLATKALALSPQILLDQDLRGWKEVEYEVVRDAADNCVTVCNMENFDPLGVHTGDSIVIAPSQTLSNDEYFMLRETALRVVRHLGIVGECNIQYALDPRSERFCIIEVNARLSRSSALASKATGYPLAYVATKLILGADLVTLRNSVTKTTTACFEPALDYVVVKVPRWDLRKFSKVSNKIGSQMKSVGEVMAIGRTFEEAIQKAVRMVNPALHGFEPSTEVLNALWEDEEAEAVADAAATALAVAAGAAAAPSSGSRATAATPERRRASPPAASGAAMAAMSPAEARLERVKRLRGASTERIVTAEEVDRRLRTPSDTRLLDIAVAFERGYTVDQVHALTKIDAWFLDKLHRISQLGRTLEGLAAVAQLGQRPMRVLKRAGFSDVQIATRVGVPEMAVRRRRKALGVEPAVKQIDTLAAEFPAQTNYLYMTYAGDTDDVAPSREGVMVLGCGPYCIGSSVEFDWCAVSCVRTLRSVGRTAIVVNYNPETVSTDYDESDRLYFEELSLERVLDIYERETAHGVIVSVGGQIPNNLAVPLYQQGVTVLGTAPTDIDRAEDRHKFSKLLDKLGVDQPTWGELSDASQVPEFAERVGFPVIVRPSYVLSGAAMRVASNMEQLLKCLQDAADVSPEHPVVVSKFIQNAKEIEFDAVARRGKILNYAISEHVENAGVHSGDATLVLPAQKLYVETIRKVKRISSRIAAALNITGPFNMQFMSKDNDVKVIECNLRASRTFPFVSKTFRTNFIGLATRAMIGLPVQPAQISLVDLDYVGVKAAQFSFTRLQGADPTLGVEMMSTGEVACFGQGVHEAYLRALEATRFRMPVPGEAVLVSVGSDGKKKLAESCAQLVDLGYRVLATEGTHAYLVEQGVDASLVHRPSTGGEPSAVGELQAGRIGLVINEPNDKDRTGVSDGYLVRRAAVDFGVSLITNIKCAVLLCAALHKRASTTRGLGAAAAAAAAEPKSMDEYYTQDFSGAKD</sequence>
<reference evidence="24 25" key="1">
    <citation type="submission" date="2019-07" db="EMBL/GenBank/DDBJ databases">
        <title>Genomes of Cafeteria roenbergensis.</title>
        <authorList>
            <person name="Fischer M.G."/>
            <person name="Hackl T."/>
            <person name="Roman M."/>
        </authorList>
    </citation>
    <scope>NUCLEOTIDE SEQUENCE [LARGE SCALE GENOMIC DNA]</scope>
    <source>
        <strain evidence="21 26">Cflag</strain>
        <strain evidence="23 24">E4-10P</strain>
        <strain evidence="22 25">RCC970-E3</strain>
    </source>
</reference>
<dbReference type="Proteomes" id="UP000325113">
    <property type="component" value="Unassembled WGS sequence"/>
</dbReference>
<dbReference type="NCBIfam" id="NF003671">
    <property type="entry name" value="PRK05294.1"/>
    <property type="match status" value="2"/>
</dbReference>
<dbReference type="PROSITE" id="PS50975">
    <property type="entry name" value="ATP_GRASP"/>
    <property type="match status" value="2"/>
</dbReference>
<dbReference type="FunFam" id="3.30.470.20:FF:000004">
    <property type="entry name" value="Carbamoyl-phosphate synthase (glutamine-hydrolyzing)"/>
    <property type="match status" value="1"/>
</dbReference>
<feature type="compositionally biased region" description="Low complexity" evidence="18">
    <location>
        <begin position="920"/>
        <end position="929"/>
    </location>
</feature>
<evidence type="ECO:0000313" key="25">
    <source>
        <dbReference type="Proteomes" id="UP000324907"/>
    </source>
</evidence>
<dbReference type="FunFam" id="3.30.470.20:FF:000001">
    <property type="entry name" value="Carbamoyl-phosphate synthase large chain"/>
    <property type="match status" value="1"/>
</dbReference>
<dbReference type="EMBL" id="VLTM01000024">
    <property type="protein sequence ID" value="KAA0162948.1"/>
    <property type="molecule type" value="Genomic_DNA"/>
</dbReference>
<dbReference type="GO" id="GO:0005524">
    <property type="term" value="F:ATP binding"/>
    <property type="evidence" value="ECO:0007669"/>
    <property type="project" value="UniProtKB-UniRule"/>
</dbReference>
<dbReference type="Pfam" id="PF02786">
    <property type="entry name" value="CPSase_L_D2"/>
    <property type="match status" value="2"/>
</dbReference>
<feature type="compositionally biased region" description="Low complexity" evidence="18">
    <location>
        <begin position="936"/>
        <end position="947"/>
    </location>
</feature>
<dbReference type="InterPro" id="IPR017926">
    <property type="entry name" value="GATASE"/>
</dbReference>
<dbReference type="Gene3D" id="3.30.470.20">
    <property type="entry name" value="ATP-grasp fold, B domain"/>
    <property type="match status" value="2"/>
</dbReference>
<keyword evidence="5" id="KW-0055">Arginine biosynthesis</keyword>
<feature type="domain" description="ATP-grasp" evidence="19">
    <location>
        <begin position="610"/>
        <end position="802"/>
    </location>
</feature>
<dbReference type="SMART" id="SM01097">
    <property type="entry name" value="CPSase_sm_chain"/>
    <property type="match status" value="1"/>
</dbReference>
<dbReference type="Gene3D" id="1.10.1030.10">
    <property type="entry name" value="Carbamoyl-phosphate synthetase, large subunit oligomerisation domain"/>
    <property type="match status" value="1"/>
</dbReference>
<evidence type="ECO:0000256" key="4">
    <source>
        <dbReference type="ARBA" id="ARBA00009799"/>
    </source>
</evidence>
<dbReference type="PRINTS" id="PR00099">
    <property type="entry name" value="CPSGATASE"/>
</dbReference>
<dbReference type="PROSITE" id="PS51273">
    <property type="entry name" value="GATASE_TYPE_1"/>
    <property type="match status" value="1"/>
</dbReference>
<dbReference type="FunFam" id="3.50.30.20:FF:000002">
    <property type="entry name" value="Carbamoyl-phosphate synthase 1, mitochondrial"/>
    <property type="match status" value="1"/>
</dbReference>
<keyword evidence="11 17" id="KW-0067">ATP-binding</keyword>
<feature type="domain" description="MGS-like" evidence="20">
    <location>
        <begin position="1487"/>
        <end position="1645"/>
    </location>
</feature>
<keyword evidence="9" id="KW-0677">Repeat</keyword>
<dbReference type="GO" id="GO:0046872">
    <property type="term" value="F:metal ion binding"/>
    <property type="evidence" value="ECO:0007669"/>
    <property type="project" value="UniProtKB-KW"/>
</dbReference>
<keyword evidence="8" id="KW-0479">Metal-binding</keyword>
<dbReference type="InterPro" id="IPR011761">
    <property type="entry name" value="ATP-grasp"/>
</dbReference>
<evidence type="ECO:0000256" key="7">
    <source>
        <dbReference type="ARBA" id="ARBA00022605"/>
    </source>
</evidence>
<dbReference type="SMART" id="SM00851">
    <property type="entry name" value="MGS"/>
    <property type="match status" value="1"/>
</dbReference>
<dbReference type="FunFam" id="3.40.50.20:FF:000001">
    <property type="entry name" value="Carbamoyl-phosphate synthase large chain"/>
    <property type="match status" value="1"/>
</dbReference>